<evidence type="ECO:0000259" key="5">
    <source>
        <dbReference type="PROSITE" id="PS51175"/>
    </source>
</evidence>
<keyword evidence="7" id="KW-1185">Reference proteome</keyword>
<dbReference type="InterPro" id="IPR017853">
    <property type="entry name" value="GH"/>
</dbReference>
<dbReference type="InterPro" id="IPR001547">
    <property type="entry name" value="Glyco_hydro_5"/>
</dbReference>
<evidence type="ECO:0000313" key="6">
    <source>
        <dbReference type="EMBL" id="MBS2100581.1"/>
    </source>
</evidence>
<evidence type="ECO:0000256" key="3">
    <source>
        <dbReference type="RuleBase" id="RU361153"/>
    </source>
</evidence>
<dbReference type="PROSITE" id="PS51175">
    <property type="entry name" value="CBM6"/>
    <property type="match status" value="1"/>
</dbReference>
<evidence type="ECO:0000256" key="1">
    <source>
        <dbReference type="ARBA" id="ARBA00022801"/>
    </source>
</evidence>
<dbReference type="SUPFAM" id="SSF49785">
    <property type="entry name" value="Galactose-binding domain-like"/>
    <property type="match status" value="1"/>
</dbReference>
<dbReference type="CDD" id="cd04080">
    <property type="entry name" value="CBM6_cellulase-like"/>
    <property type="match status" value="1"/>
</dbReference>
<dbReference type="InterPro" id="IPR050386">
    <property type="entry name" value="Glycosyl_hydrolase_5"/>
</dbReference>
<evidence type="ECO:0000256" key="4">
    <source>
        <dbReference type="SAM" id="SignalP"/>
    </source>
</evidence>
<feature type="domain" description="CBM6" evidence="5">
    <location>
        <begin position="457"/>
        <end position="583"/>
    </location>
</feature>
<evidence type="ECO:0000256" key="2">
    <source>
        <dbReference type="ARBA" id="ARBA00023295"/>
    </source>
</evidence>
<feature type="chain" id="PRO_5046425635" evidence="4">
    <location>
        <begin position="23"/>
        <end position="585"/>
    </location>
</feature>
<accession>A0ABS5K0B9</accession>
<sequence>MIITRKIFFLISLLLSSLLTSAQGFLRTNDREIVNDNGPVLLRSIGTGNWMIQEGYMMQSTNASVNTHTQFRAKLNEIIGEDKTTEFYNYWLLNQFKESDLDSMKSWGFNAVRPALHYKWFTLPIEQEKRNLSGELENTWLSQGFEMLDSLVAWCSKNEMYVIFDMHGTPGGQGKDANISDYDTKYPSLWESADNQKKLVALWTKIANRYKNEKWVGGYDIINEPNWNVDGTGNENGCGCEENTLLWDVHQQLISAIRKVDTNHIIFLSGNCWGNNYAGVDNHSLLKENENIALTFHKYWNSNHYNSIASWLEMRKKYNLPIWMSESGENSNQWFADAIQLFEDNNIGWSWWPVKKSRLNNVMRVTTPHSYIDLIQSWEDGQTPLDPDKTYEAVMAYAEAHKTENCSVGKDVIFAMMHNGNSEVTKPFKEQKDGQWIQSVDYDLGKDGFAYHDEISENIHVGETKWTTWNNGNQYRNDGVDIGQIEDEYYVGWTEDDEWLQYTLKISKAGVYKMQLKTSGAEGSVNILVNGQTESDNFYVAATGDSSEWTINEFNNINLPEGEVQLRIYFKNGGCNVKSFKLLPM</sequence>
<dbReference type="InterPro" id="IPR005084">
    <property type="entry name" value="CBM6"/>
</dbReference>
<dbReference type="EMBL" id="JAGUCO010000025">
    <property type="protein sequence ID" value="MBS2100581.1"/>
    <property type="molecule type" value="Genomic_DNA"/>
</dbReference>
<proteinExistence type="inferred from homology"/>
<dbReference type="Proteomes" id="UP000708576">
    <property type="component" value="Unassembled WGS sequence"/>
</dbReference>
<dbReference type="PANTHER" id="PTHR31297">
    <property type="entry name" value="GLUCAN ENDO-1,6-BETA-GLUCOSIDASE B"/>
    <property type="match status" value="1"/>
</dbReference>
<dbReference type="Gene3D" id="2.60.120.260">
    <property type="entry name" value="Galactose-binding domain-like"/>
    <property type="match status" value="1"/>
</dbReference>
<dbReference type="InterPro" id="IPR008979">
    <property type="entry name" value="Galactose-bd-like_sf"/>
</dbReference>
<reference evidence="6 7" key="1">
    <citation type="journal article" date="2015" name="Int. J. Syst. Evol. Microbiol.">
        <title>Carboxylicivirga linearis sp. nov., isolated from a sea cucumber culture pond.</title>
        <authorList>
            <person name="Wang F.Q."/>
            <person name="Zhou Y.X."/>
            <person name="Lin X.Z."/>
            <person name="Chen G.J."/>
            <person name="Du Z.J."/>
        </authorList>
    </citation>
    <scope>NUCLEOTIDE SEQUENCE [LARGE SCALE GENOMIC DNA]</scope>
    <source>
        <strain evidence="6 7">FB218</strain>
    </source>
</reference>
<protein>
    <submittedName>
        <fullName evidence="6">Cellulase family glycosylhydrolase</fullName>
    </submittedName>
</protein>
<name>A0ABS5K0B9_9BACT</name>
<comment type="similarity">
    <text evidence="3">Belongs to the glycosyl hydrolase 5 (cellulase A) family.</text>
</comment>
<dbReference type="SUPFAM" id="SSF51445">
    <property type="entry name" value="(Trans)glycosidases"/>
    <property type="match status" value="1"/>
</dbReference>
<dbReference type="Gene3D" id="3.20.20.80">
    <property type="entry name" value="Glycosidases"/>
    <property type="match status" value="1"/>
</dbReference>
<organism evidence="6 7">
    <name type="scientific">Carboxylicivirga linearis</name>
    <dbReference type="NCBI Taxonomy" id="1628157"/>
    <lineage>
        <taxon>Bacteria</taxon>
        <taxon>Pseudomonadati</taxon>
        <taxon>Bacteroidota</taxon>
        <taxon>Bacteroidia</taxon>
        <taxon>Marinilabiliales</taxon>
        <taxon>Marinilabiliaceae</taxon>
        <taxon>Carboxylicivirga</taxon>
    </lineage>
</organism>
<gene>
    <name evidence="6" type="ORF">KEM10_20010</name>
</gene>
<dbReference type="RefSeq" id="WP_212218709.1">
    <property type="nucleotide sequence ID" value="NZ_JAGUCO010000025.1"/>
</dbReference>
<dbReference type="Pfam" id="PF00150">
    <property type="entry name" value="Cellulase"/>
    <property type="match status" value="1"/>
</dbReference>
<feature type="signal peptide" evidence="4">
    <location>
        <begin position="1"/>
        <end position="22"/>
    </location>
</feature>
<evidence type="ECO:0000313" key="7">
    <source>
        <dbReference type="Proteomes" id="UP000708576"/>
    </source>
</evidence>
<dbReference type="PANTHER" id="PTHR31297:SF13">
    <property type="entry name" value="PUTATIVE-RELATED"/>
    <property type="match status" value="1"/>
</dbReference>
<keyword evidence="1 3" id="KW-0378">Hydrolase</keyword>
<keyword evidence="4" id="KW-0732">Signal</keyword>
<keyword evidence="2 3" id="KW-0326">Glycosidase</keyword>
<comment type="caution">
    <text evidence="6">The sequence shown here is derived from an EMBL/GenBank/DDBJ whole genome shotgun (WGS) entry which is preliminary data.</text>
</comment>